<comment type="similarity">
    <text evidence="6">Belongs to the RnfG family.</text>
</comment>
<keyword evidence="6" id="KW-1003">Cell membrane</keyword>
<dbReference type="PANTHER" id="PTHR36118:SF1">
    <property type="entry name" value="ION-TRANSLOCATING OXIDOREDUCTASE COMPLEX SUBUNIT G"/>
    <property type="match status" value="1"/>
</dbReference>
<dbReference type="GO" id="GO:0010181">
    <property type="term" value="F:FMN binding"/>
    <property type="evidence" value="ECO:0007669"/>
    <property type="project" value="InterPro"/>
</dbReference>
<feature type="modified residue" description="FMN phosphoryl threonine" evidence="6">
    <location>
        <position position="167"/>
    </location>
</feature>
<keyword evidence="5 6" id="KW-0249">Electron transport</keyword>
<dbReference type="PIRSF" id="PIRSF006091">
    <property type="entry name" value="E_trnsport_RnfG"/>
    <property type="match status" value="1"/>
</dbReference>
<dbReference type="STRING" id="1817867.A3F83_04555"/>
<protein>
    <recommendedName>
        <fullName evidence="6">Ion-translocating oxidoreductase complex subunit G</fullName>
        <ecNumber evidence="6">7.-.-.-</ecNumber>
    </recommendedName>
    <alternativeName>
        <fullName evidence="6">Rnf electron transport complex subunit G</fullName>
    </alternativeName>
</protein>
<keyword evidence="3 6" id="KW-0285">Flavoprotein</keyword>
<evidence type="ECO:0000256" key="1">
    <source>
        <dbReference type="ARBA" id="ARBA00022448"/>
    </source>
</evidence>
<dbReference type="Pfam" id="PF04205">
    <property type="entry name" value="FMN_bind"/>
    <property type="match status" value="1"/>
</dbReference>
<dbReference type="InterPro" id="IPR010209">
    <property type="entry name" value="Ion_transpt_RnfG/RsxG"/>
</dbReference>
<evidence type="ECO:0000256" key="4">
    <source>
        <dbReference type="ARBA" id="ARBA00022643"/>
    </source>
</evidence>
<dbReference type="GO" id="GO:0009055">
    <property type="term" value="F:electron transfer activity"/>
    <property type="evidence" value="ECO:0007669"/>
    <property type="project" value="InterPro"/>
</dbReference>
<keyword evidence="6" id="KW-1278">Translocase</keyword>
<sequence>MREILKMGGILALITILAAGALSKVYMLTRDKIDQVEKQREESARRAALPGAAVFKPDSASGGFRFYRGWADSSAAGEPVGFVVQALGKGYSSTISTMVGLDRQMKITGIKVAFQQETPGLGTRIEEVKKGDTEPWFQKQFRGKTIENLVVVRAHDPERIEAITGATISSKAVALSVREAIGKLEKAAQ</sequence>
<keyword evidence="6" id="KW-0472">Membrane</keyword>
<dbReference type="PANTHER" id="PTHR36118">
    <property type="entry name" value="ION-TRANSLOCATING OXIDOREDUCTASE COMPLEX SUBUNIT G"/>
    <property type="match status" value="1"/>
</dbReference>
<proteinExistence type="inferred from homology"/>
<reference evidence="8 9" key="1">
    <citation type="journal article" date="2016" name="Nat. Commun.">
        <title>Thousands of microbial genomes shed light on interconnected biogeochemical processes in an aquifer system.</title>
        <authorList>
            <person name="Anantharaman K."/>
            <person name="Brown C.T."/>
            <person name="Hug L.A."/>
            <person name="Sharon I."/>
            <person name="Castelle C.J."/>
            <person name="Probst A.J."/>
            <person name="Thomas B.C."/>
            <person name="Singh A."/>
            <person name="Wilkins M.J."/>
            <person name="Karaoz U."/>
            <person name="Brodie E.L."/>
            <person name="Williams K.H."/>
            <person name="Hubbard S.S."/>
            <person name="Banfield J.F."/>
        </authorList>
    </citation>
    <scope>NUCLEOTIDE SEQUENCE [LARGE SCALE GENOMIC DNA]</scope>
</reference>
<keyword evidence="6" id="KW-1133">Transmembrane helix</keyword>
<keyword evidence="2 6" id="KW-0597">Phosphoprotein</keyword>
<dbReference type="EMBL" id="MFIX01000121">
    <property type="protein sequence ID" value="OGG04443.1"/>
    <property type="molecule type" value="Genomic_DNA"/>
</dbReference>
<evidence type="ECO:0000256" key="5">
    <source>
        <dbReference type="ARBA" id="ARBA00022982"/>
    </source>
</evidence>
<dbReference type="SMART" id="SM00900">
    <property type="entry name" value="FMN_bind"/>
    <property type="match status" value="1"/>
</dbReference>
<name>A0A1F5YWH1_9BACT</name>
<dbReference type="AlphaFoldDB" id="A0A1F5YWH1"/>
<evidence type="ECO:0000313" key="9">
    <source>
        <dbReference type="Proteomes" id="UP000179129"/>
    </source>
</evidence>
<keyword evidence="6" id="KW-0812">Transmembrane</keyword>
<gene>
    <name evidence="6" type="primary">rnfG</name>
    <name evidence="8" type="ORF">A3F83_04555</name>
</gene>
<evidence type="ECO:0000256" key="2">
    <source>
        <dbReference type="ARBA" id="ARBA00022553"/>
    </source>
</evidence>
<accession>A0A1F5YWH1</accession>
<dbReference type="Proteomes" id="UP000179129">
    <property type="component" value="Unassembled WGS sequence"/>
</dbReference>
<comment type="subunit">
    <text evidence="6">The complex is composed of six subunits: RnfA, RnfB, RnfC, RnfD, RnfE and RnfG.</text>
</comment>
<keyword evidence="1 6" id="KW-0813">Transport</keyword>
<evidence type="ECO:0000256" key="3">
    <source>
        <dbReference type="ARBA" id="ARBA00022630"/>
    </source>
</evidence>
<dbReference type="EC" id="7.-.-.-" evidence="6"/>
<organism evidence="8 9">
    <name type="scientific">Candidatus Glassbacteria bacterium RIFCSPLOWO2_12_FULL_58_11</name>
    <dbReference type="NCBI Taxonomy" id="1817867"/>
    <lineage>
        <taxon>Bacteria</taxon>
        <taxon>Candidatus Glassiibacteriota</taxon>
    </lineage>
</organism>
<dbReference type="GO" id="GO:0005886">
    <property type="term" value="C:plasma membrane"/>
    <property type="evidence" value="ECO:0007669"/>
    <property type="project" value="UniProtKB-SubCell"/>
</dbReference>
<evidence type="ECO:0000259" key="7">
    <source>
        <dbReference type="SMART" id="SM00900"/>
    </source>
</evidence>
<evidence type="ECO:0000256" key="6">
    <source>
        <dbReference type="HAMAP-Rule" id="MF_00479"/>
    </source>
</evidence>
<comment type="cofactor">
    <cofactor evidence="6">
        <name>FMN</name>
        <dbReference type="ChEBI" id="CHEBI:58210"/>
    </cofactor>
</comment>
<dbReference type="InterPro" id="IPR007329">
    <property type="entry name" value="FMN-bd"/>
</dbReference>
<keyword evidence="4 6" id="KW-0288">FMN</keyword>
<comment type="caution">
    <text evidence="8">The sequence shown here is derived from an EMBL/GenBank/DDBJ whole genome shotgun (WGS) entry which is preliminary data.</text>
</comment>
<comment type="function">
    <text evidence="6">Part of a membrane-bound complex that couples electron transfer with translocation of ions across the membrane.</text>
</comment>
<evidence type="ECO:0000313" key="8">
    <source>
        <dbReference type="EMBL" id="OGG04443.1"/>
    </source>
</evidence>
<comment type="subcellular location">
    <subcellularLocation>
        <location evidence="6">Cell membrane</location>
        <topology evidence="6">Single-pass membrane protein</topology>
    </subcellularLocation>
</comment>
<dbReference type="GO" id="GO:0022900">
    <property type="term" value="P:electron transport chain"/>
    <property type="evidence" value="ECO:0007669"/>
    <property type="project" value="UniProtKB-UniRule"/>
</dbReference>
<feature type="domain" description="FMN-binding" evidence="7">
    <location>
        <begin position="90"/>
        <end position="184"/>
    </location>
</feature>
<dbReference type="HAMAP" id="MF_00479">
    <property type="entry name" value="RsxG_RnfG"/>
    <property type="match status" value="1"/>
</dbReference>